<feature type="region of interest" description="Disordered" evidence="1">
    <location>
        <begin position="204"/>
        <end position="316"/>
    </location>
</feature>
<reference evidence="2" key="1">
    <citation type="submission" date="2020-02" db="EMBL/GenBank/DDBJ databases">
        <authorList>
            <person name="Meier V. D."/>
        </authorList>
    </citation>
    <scope>NUCLEOTIDE SEQUENCE</scope>
    <source>
        <strain evidence="2">AVDCRST_MAG48</strain>
    </source>
</reference>
<evidence type="ECO:0000256" key="1">
    <source>
        <dbReference type="SAM" id="MobiDB-lite"/>
    </source>
</evidence>
<accession>A0A6J4K391</accession>
<sequence length="669" mass="72423">GHPVRHQQAAAGRAEAPQQPDGRDPAAQADRPARLRLRRAVLGRLRARRDPADAVAGRSGRLRVLLEGRHRGRGGDAGGRRLLPAERARLPLRRRRLRGGHGEPRAQRRPHGGQRADGRLRPHRRGLDLLRGAERQVGAAAALPRRARGAGRLRRGRRADGAQPARGPGVGRVVRPAHLLLHVRRAHHGGLRAVPDLRARRAAAGREREVRHRGRPAVRHAHRAGARRPAGPHLLLRVRGADRGGGHLQRRAGVPAAQEQERRDDAAAARHGGHHHAHRGRRAGPADRGQADRRGPLLLHAGRRAGRRHREDRHRAAGRRGVLRLPAGLLLRHRRDVRHLVHGREHRVQRLPGAGLDPGQGRLPAPPAAHPRGPAGLQQRHRRAGLLRRRADRGLPRRRHRADPALRRRGLRLLHRQPAGDAAALDPAAADRGGPGRPVPDAPLAGHQRDRPEHDRHRAGDRAGEQVHPGRLHRDLRHGRDLRPDEGHPPALPAGGRGDGAGGGRGPDAAQPGPGHRAGLQAAQADPAGARLREGGSAQHPGGADRRRRRGGDGPAGERVGGCQHRDPAQGRRLALPRGDQPDPRLRPQRPLREPARRRHRVHPRVRGRPLVGADPAQPERAAAQGPAAVHPRRHGHLGALPARVVRQGQGAAGAGDAGRQRPPVAAGM</sequence>
<dbReference type="AlphaFoldDB" id="A0A6J4K391"/>
<feature type="compositionally biased region" description="Basic residues" evidence="1">
    <location>
        <begin position="596"/>
        <end position="608"/>
    </location>
</feature>
<feature type="compositionally biased region" description="Basic and acidic residues" evidence="1">
    <location>
        <begin position="447"/>
        <end position="465"/>
    </location>
</feature>
<feature type="compositionally biased region" description="Gly residues" evidence="1">
    <location>
        <begin position="495"/>
        <end position="506"/>
    </location>
</feature>
<feature type="compositionally biased region" description="Basic and acidic residues" evidence="1">
    <location>
        <begin position="259"/>
        <end position="268"/>
    </location>
</feature>
<feature type="compositionally biased region" description="Basic residues" evidence="1">
    <location>
        <begin position="211"/>
        <end position="226"/>
    </location>
</feature>
<gene>
    <name evidence="2" type="ORF">AVDCRST_MAG48-844</name>
</gene>
<feature type="compositionally biased region" description="Basic and acidic residues" evidence="1">
    <location>
        <begin position="580"/>
        <end position="595"/>
    </location>
</feature>
<proteinExistence type="predicted"/>
<feature type="region of interest" description="Disordered" evidence="1">
    <location>
        <begin position="1"/>
        <end position="34"/>
    </location>
</feature>
<feature type="compositionally biased region" description="Basic residues" evidence="1">
    <location>
        <begin position="271"/>
        <end position="282"/>
    </location>
</feature>
<feature type="compositionally biased region" description="Basic and acidic residues" evidence="1">
    <location>
        <begin position="114"/>
        <end position="134"/>
    </location>
</feature>
<feature type="non-terminal residue" evidence="2">
    <location>
        <position position="1"/>
    </location>
</feature>
<feature type="compositionally biased region" description="Basic residues" evidence="1">
    <location>
        <begin position="301"/>
        <end position="316"/>
    </location>
</feature>
<feature type="compositionally biased region" description="Low complexity" evidence="1">
    <location>
        <begin position="419"/>
        <end position="432"/>
    </location>
</feature>
<organism evidence="2">
    <name type="scientific">uncultured Friedmanniella sp</name>
    <dbReference type="NCBI Taxonomy" id="335381"/>
    <lineage>
        <taxon>Bacteria</taxon>
        <taxon>Bacillati</taxon>
        <taxon>Actinomycetota</taxon>
        <taxon>Actinomycetes</taxon>
        <taxon>Propionibacteriales</taxon>
        <taxon>Nocardioidaceae</taxon>
        <taxon>Friedmanniella</taxon>
        <taxon>environmental samples</taxon>
    </lineage>
</organism>
<feature type="compositionally biased region" description="Basic and acidic residues" evidence="1">
    <location>
        <begin position="478"/>
        <end position="488"/>
    </location>
</feature>
<protein>
    <submittedName>
        <fullName evidence="2">Uncharacterized amino acid permease, GabP family</fullName>
    </submittedName>
</protein>
<feature type="region of interest" description="Disordered" evidence="1">
    <location>
        <begin position="649"/>
        <end position="669"/>
    </location>
</feature>
<feature type="compositionally biased region" description="Basic residues" evidence="1">
    <location>
        <begin position="145"/>
        <end position="157"/>
    </location>
</feature>
<feature type="non-terminal residue" evidence="2">
    <location>
        <position position="669"/>
    </location>
</feature>
<evidence type="ECO:0000313" key="2">
    <source>
        <dbReference type="EMBL" id="CAA9294613.1"/>
    </source>
</evidence>
<feature type="region of interest" description="Disordered" evidence="1">
    <location>
        <begin position="344"/>
        <end position="634"/>
    </location>
</feature>
<name>A0A6J4K391_9ACTN</name>
<feature type="compositionally biased region" description="Low complexity" evidence="1">
    <location>
        <begin position="16"/>
        <end position="30"/>
    </location>
</feature>
<feature type="compositionally biased region" description="Basic residues" evidence="1">
    <location>
        <begin position="379"/>
        <end position="415"/>
    </location>
</feature>
<feature type="region of interest" description="Disordered" evidence="1">
    <location>
        <begin position="70"/>
        <end position="171"/>
    </location>
</feature>
<feature type="compositionally biased region" description="Basic residues" evidence="1">
    <location>
        <begin position="90"/>
        <end position="99"/>
    </location>
</feature>
<dbReference type="EMBL" id="CADCTS010000123">
    <property type="protein sequence ID" value="CAA9294613.1"/>
    <property type="molecule type" value="Genomic_DNA"/>
</dbReference>